<dbReference type="CDD" id="cd02440">
    <property type="entry name" value="AdoMet_MTases"/>
    <property type="match status" value="1"/>
</dbReference>
<dbReference type="AlphaFoldDB" id="A0A846N0T9"/>
<comment type="caution">
    <text evidence="4">The sequence shown here is derived from an EMBL/GenBank/DDBJ whole genome shotgun (WGS) entry which is preliminary data.</text>
</comment>
<dbReference type="PANTHER" id="PTHR10509">
    <property type="entry name" value="O-METHYLTRANSFERASE-RELATED"/>
    <property type="match status" value="1"/>
</dbReference>
<proteinExistence type="predicted"/>
<dbReference type="InterPro" id="IPR002935">
    <property type="entry name" value="SAM_O-MeTrfase"/>
</dbReference>
<dbReference type="PROSITE" id="PS51682">
    <property type="entry name" value="SAM_OMT_I"/>
    <property type="match status" value="1"/>
</dbReference>
<organism evidence="4 5">
    <name type="scientific">Rhizomicrobium palustre</name>
    <dbReference type="NCBI Taxonomy" id="189966"/>
    <lineage>
        <taxon>Bacteria</taxon>
        <taxon>Pseudomonadati</taxon>
        <taxon>Pseudomonadota</taxon>
        <taxon>Alphaproteobacteria</taxon>
        <taxon>Micropepsales</taxon>
        <taxon>Micropepsaceae</taxon>
        <taxon>Rhizomicrobium</taxon>
    </lineage>
</organism>
<sequence length="217" mass="23045">MAEQLWSAVDDYLSEVAVRPDPSYAATYQASVAAGLPDIAVSAAEGKQLHLLARMRGAKRILEIGTLGGYSTLWLARALPDGGKLISLEYDAHHADVARENLSKAGVGEKVEIIVGPALETLPKLEGAFDFFFVDANKDGYPDYFRWALKLAAPGAVLVADNMVRQGKVADATSDDPSVIGVRAALEVARAEPRVSATAIQTVGARGHDGYLLAIID</sequence>
<dbReference type="RefSeq" id="WP_167083650.1">
    <property type="nucleotide sequence ID" value="NZ_BAAADC010000001.1"/>
</dbReference>
<dbReference type="SUPFAM" id="SSF53335">
    <property type="entry name" value="S-adenosyl-L-methionine-dependent methyltransferases"/>
    <property type="match status" value="1"/>
</dbReference>
<dbReference type="Gene3D" id="3.40.50.150">
    <property type="entry name" value="Vaccinia Virus protein VP39"/>
    <property type="match status" value="1"/>
</dbReference>
<reference evidence="4 5" key="1">
    <citation type="submission" date="2020-03" db="EMBL/GenBank/DDBJ databases">
        <title>Genomic Encyclopedia of Type Strains, Phase IV (KMG-IV): sequencing the most valuable type-strain genomes for metagenomic binning, comparative biology and taxonomic classification.</title>
        <authorList>
            <person name="Goeker M."/>
        </authorList>
    </citation>
    <scope>NUCLEOTIDE SEQUENCE [LARGE SCALE GENOMIC DNA]</scope>
    <source>
        <strain evidence="4 5">DSM 19867</strain>
    </source>
</reference>
<name>A0A846N0T9_9PROT</name>
<dbReference type="GO" id="GO:0008171">
    <property type="term" value="F:O-methyltransferase activity"/>
    <property type="evidence" value="ECO:0007669"/>
    <property type="project" value="InterPro"/>
</dbReference>
<dbReference type="Pfam" id="PF01596">
    <property type="entry name" value="Methyltransf_3"/>
    <property type="match status" value="1"/>
</dbReference>
<evidence type="ECO:0000313" key="5">
    <source>
        <dbReference type="Proteomes" id="UP000570514"/>
    </source>
</evidence>
<keyword evidence="2 4" id="KW-0808">Transferase</keyword>
<protein>
    <submittedName>
        <fullName evidence="4">Putative O-methyltransferase YrrM</fullName>
    </submittedName>
</protein>
<keyword evidence="5" id="KW-1185">Reference proteome</keyword>
<evidence type="ECO:0000313" key="4">
    <source>
        <dbReference type="EMBL" id="NIK89574.1"/>
    </source>
</evidence>
<gene>
    <name evidence="4" type="ORF">FHS83_002892</name>
</gene>
<accession>A0A846N0T9</accession>
<evidence type="ECO:0000256" key="1">
    <source>
        <dbReference type="ARBA" id="ARBA00022603"/>
    </source>
</evidence>
<dbReference type="GO" id="GO:0032259">
    <property type="term" value="P:methylation"/>
    <property type="evidence" value="ECO:0007669"/>
    <property type="project" value="UniProtKB-KW"/>
</dbReference>
<dbReference type="EMBL" id="JAASRM010000001">
    <property type="protein sequence ID" value="NIK89574.1"/>
    <property type="molecule type" value="Genomic_DNA"/>
</dbReference>
<keyword evidence="1 4" id="KW-0489">Methyltransferase</keyword>
<dbReference type="InterPro" id="IPR050362">
    <property type="entry name" value="Cation-dep_OMT"/>
</dbReference>
<dbReference type="InterPro" id="IPR029063">
    <property type="entry name" value="SAM-dependent_MTases_sf"/>
</dbReference>
<evidence type="ECO:0000256" key="2">
    <source>
        <dbReference type="ARBA" id="ARBA00022679"/>
    </source>
</evidence>
<keyword evidence="3" id="KW-0949">S-adenosyl-L-methionine</keyword>
<dbReference type="Proteomes" id="UP000570514">
    <property type="component" value="Unassembled WGS sequence"/>
</dbReference>
<dbReference type="PANTHER" id="PTHR10509:SF14">
    <property type="entry name" value="CAFFEOYL-COA O-METHYLTRANSFERASE 3-RELATED"/>
    <property type="match status" value="1"/>
</dbReference>
<evidence type="ECO:0000256" key="3">
    <source>
        <dbReference type="ARBA" id="ARBA00022691"/>
    </source>
</evidence>
<dbReference type="GO" id="GO:0008757">
    <property type="term" value="F:S-adenosylmethionine-dependent methyltransferase activity"/>
    <property type="evidence" value="ECO:0007669"/>
    <property type="project" value="TreeGrafter"/>
</dbReference>